<keyword evidence="4 6" id="KW-0443">Lipid metabolism</keyword>
<dbReference type="Pfam" id="PF13720">
    <property type="entry name" value="Acetyltransf_11"/>
    <property type="match status" value="1"/>
</dbReference>
<dbReference type="Pfam" id="PF00132">
    <property type="entry name" value="Hexapep"/>
    <property type="match status" value="1"/>
</dbReference>
<dbReference type="OrthoDB" id="9807278at2"/>
<comment type="subunit">
    <text evidence="6">Homotrimer.</text>
</comment>
<keyword evidence="1 6" id="KW-0444">Lipid biosynthesis</keyword>
<proteinExistence type="inferred from homology"/>
<dbReference type="PANTHER" id="PTHR43480">
    <property type="entry name" value="ACYL-[ACYL-CARRIER-PROTEIN]--UDP-N-ACETYLGLUCOSAMINE O-ACYLTRANSFERASE"/>
    <property type="match status" value="1"/>
</dbReference>
<evidence type="ECO:0000256" key="6">
    <source>
        <dbReference type="HAMAP-Rule" id="MF_00387"/>
    </source>
</evidence>
<keyword evidence="6" id="KW-0677">Repeat</keyword>
<comment type="similarity">
    <text evidence="6">Belongs to the transferase hexapeptide repeat family. LpxA subfamily.</text>
</comment>
<dbReference type="InterPro" id="IPR029098">
    <property type="entry name" value="Acetyltransf_C"/>
</dbReference>
<dbReference type="PIRSF" id="PIRSF000456">
    <property type="entry name" value="UDP-GlcNAc_acltr"/>
    <property type="match status" value="1"/>
</dbReference>
<evidence type="ECO:0000256" key="5">
    <source>
        <dbReference type="ARBA" id="ARBA00023315"/>
    </source>
</evidence>
<comment type="function">
    <text evidence="6">Involved in the biosynthesis of lipid A, a phosphorylated glycolipid that anchors the lipopolysaccharide to the outer membrane of the cell.</text>
</comment>
<dbReference type="EMBL" id="FUYA01000007">
    <property type="protein sequence ID" value="SKA75709.1"/>
    <property type="molecule type" value="Genomic_DNA"/>
</dbReference>
<dbReference type="UniPathway" id="UPA00359">
    <property type="reaction ID" value="UER00477"/>
</dbReference>
<dbReference type="EC" id="2.3.1.129" evidence="6"/>
<sequence>MSTQIHPSAVVDPSAQLGKNVTVGPYAIIEADTVIGDGTTIDAFAQIKQYTTMGAENHIHSHALIGGDPQDIKFGGEKTTLVLGDRNIIREFTTIHRGTPEGRGETNIGSECMIMAYAHVAHDCHLSDNVILTNCVMLAGHVDLGVHAVVGGMCGVHQFCRIGDYAFIAGMTGVPNDVPPFCMAAGTRGSLRGLNSIGLRRSGMTSETIRAIKHAYMTIFRSGYTRSEALEVMKGEENKIKEVEYFLDFISNSERGCLNDVSKNSKHVD</sequence>
<evidence type="ECO:0000313" key="9">
    <source>
        <dbReference type="Proteomes" id="UP000189733"/>
    </source>
</evidence>
<dbReference type="InterPro" id="IPR010137">
    <property type="entry name" value="Lipid_A_LpxA"/>
</dbReference>
<evidence type="ECO:0000256" key="4">
    <source>
        <dbReference type="ARBA" id="ARBA00023098"/>
    </source>
</evidence>
<dbReference type="Gene3D" id="2.160.10.10">
    <property type="entry name" value="Hexapeptide repeat proteins"/>
    <property type="match status" value="1"/>
</dbReference>
<evidence type="ECO:0000259" key="7">
    <source>
        <dbReference type="Pfam" id="PF13720"/>
    </source>
</evidence>
<dbReference type="RefSeq" id="WP_078685409.1">
    <property type="nucleotide sequence ID" value="NZ_FUYA01000007.1"/>
</dbReference>
<evidence type="ECO:0000313" key="8">
    <source>
        <dbReference type="EMBL" id="SKA75709.1"/>
    </source>
</evidence>
<dbReference type="NCBIfam" id="TIGR01852">
    <property type="entry name" value="lipid_A_lpxA"/>
    <property type="match status" value="1"/>
</dbReference>
<reference evidence="8 9" key="1">
    <citation type="submission" date="2017-02" db="EMBL/GenBank/DDBJ databases">
        <authorList>
            <person name="Peterson S.W."/>
        </authorList>
    </citation>
    <scope>NUCLEOTIDE SEQUENCE [LARGE SCALE GENOMIC DNA]</scope>
    <source>
        <strain evidence="8 9">DSM 18034</strain>
    </source>
</reference>
<protein>
    <recommendedName>
        <fullName evidence="6">Acyl-[acyl-carrier-protein]--UDP-N-acetylglucosamine O-acyltransferase</fullName>
        <shortName evidence="6">UDP-N-acetylglucosamine acyltransferase</shortName>
        <ecNumber evidence="6">2.3.1.129</ecNumber>
    </recommendedName>
</protein>
<keyword evidence="9" id="KW-1185">Reference proteome</keyword>
<dbReference type="GO" id="GO:0009245">
    <property type="term" value="P:lipid A biosynthetic process"/>
    <property type="evidence" value="ECO:0007669"/>
    <property type="project" value="UniProtKB-UniRule"/>
</dbReference>
<organism evidence="8 9">
    <name type="scientific">Desulfobaculum bizertense DSM 18034</name>
    <dbReference type="NCBI Taxonomy" id="1121442"/>
    <lineage>
        <taxon>Bacteria</taxon>
        <taxon>Pseudomonadati</taxon>
        <taxon>Thermodesulfobacteriota</taxon>
        <taxon>Desulfovibrionia</taxon>
        <taxon>Desulfovibrionales</taxon>
        <taxon>Desulfovibrionaceae</taxon>
        <taxon>Desulfobaculum</taxon>
    </lineage>
</organism>
<keyword evidence="2 6" id="KW-0441">Lipid A biosynthesis</keyword>
<name>A0A1T4WEY0_9BACT</name>
<dbReference type="GO" id="GO:0005737">
    <property type="term" value="C:cytoplasm"/>
    <property type="evidence" value="ECO:0007669"/>
    <property type="project" value="UniProtKB-SubCell"/>
</dbReference>
<dbReference type="Proteomes" id="UP000189733">
    <property type="component" value="Unassembled WGS sequence"/>
</dbReference>
<dbReference type="GO" id="GO:0016020">
    <property type="term" value="C:membrane"/>
    <property type="evidence" value="ECO:0007669"/>
    <property type="project" value="GOC"/>
</dbReference>
<comment type="subcellular location">
    <subcellularLocation>
        <location evidence="6">Cytoplasm</location>
    </subcellularLocation>
</comment>
<dbReference type="PANTHER" id="PTHR43480:SF1">
    <property type="entry name" value="ACYL-[ACYL-CARRIER-PROTEIN]--UDP-N-ACETYLGLUCOSAMINE O-ACYLTRANSFERASE, MITOCHONDRIAL-RELATED"/>
    <property type="match status" value="1"/>
</dbReference>
<evidence type="ECO:0000256" key="2">
    <source>
        <dbReference type="ARBA" id="ARBA00022556"/>
    </source>
</evidence>
<keyword evidence="5 6" id="KW-0012">Acyltransferase</keyword>
<keyword evidence="3 6" id="KW-0808">Transferase</keyword>
<dbReference type="NCBIfam" id="NF003657">
    <property type="entry name" value="PRK05289.1"/>
    <property type="match status" value="1"/>
</dbReference>
<dbReference type="InterPro" id="IPR011004">
    <property type="entry name" value="Trimer_LpxA-like_sf"/>
</dbReference>
<gene>
    <name evidence="6" type="primary">lpxA</name>
    <name evidence="8" type="ORF">SAMN02745702_02119</name>
</gene>
<keyword evidence="6" id="KW-0963">Cytoplasm</keyword>
<comment type="pathway">
    <text evidence="6">Glycolipid biosynthesis; lipid IV(A) biosynthesis; lipid IV(A) from (3R)-3-hydroxytetradecanoyl-[acyl-carrier-protein] and UDP-N-acetyl-alpha-D-glucosamine: step 1/6.</text>
</comment>
<dbReference type="Gene3D" id="1.20.1180.10">
    <property type="entry name" value="Udp N-acetylglucosamine O-acyltransferase, C-terminal domain"/>
    <property type="match status" value="1"/>
</dbReference>
<dbReference type="CDD" id="cd03351">
    <property type="entry name" value="LbH_UDP-GlcNAc_AT"/>
    <property type="match status" value="1"/>
</dbReference>
<comment type="catalytic activity">
    <reaction evidence="6">
        <text>a (3R)-hydroxyacyl-[ACP] + UDP-N-acetyl-alpha-D-glucosamine = a UDP-3-O-[(3R)-3-hydroxyacyl]-N-acetyl-alpha-D-glucosamine + holo-[ACP]</text>
        <dbReference type="Rhea" id="RHEA:67812"/>
        <dbReference type="Rhea" id="RHEA-COMP:9685"/>
        <dbReference type="Rhea" id="RHEA-COMP:9945"/>
        <dbReference type="ChEBI" id="CHEBI:57705"/>
        <dbReference type="ChEBI" id="CHEBI:64479"/>
        <dbReference type="ChEBI" id="CHEBI:78827"/>
        <dbReference type="ChEBI" id="CHEBI:173225"/>
        <dbReference type="EC" id="2.3.1.129"/>
    </reaction>
</comment>
<dbReference type="HAMAP" id="MF_00387">
    <property type="entry name" value="LpxA"/>
    <property type="match status" value="1"/>
</dbReference>
<dbReference type="InterPro" id="IPR001451">
    <property type="entry name" value="Hexapep"/>
</dbReference>
<evidence type="ECO:0000256" key="3">
    <source>
        <dbReference type="ARBA" id="ARBA00022679"/>
    </source>
</evidence>
<dbReference type="AlphaFoldDB" id="A0A1T4WEY0"/>
<dbReference type="SUPFAM" id="SSF51161">
    <property type="entry name" value="Trimeric LpxA-like enzymes"/>
    <property type="match status" value="1"/>
</dbReference>
<dbReference type="InterPro" id="IPR037157">
    <property type="entry name" value="Acetyltransf_C_sf"/>
</dbReference>
<accession>A0A1T4WEY0</accession>
<feature type="domain" description="UDP N-acetylglucosamine O-acyltransferase C-terminal" evidence="7">
    <location>
        <begin position="177"/>
        <end position="257"/>
    </location>
</feature>
<evidence type="ECO:0000256" key="1">
    <source>
        <dbReference type="ARBA" id="ARBA00022516"/>
    </source>
</evidence>
<dbReference type="GO" id="GO:0008780">
    <property type="term" value="F:acyl-[acyl-carrier-protein]-UDP-N-acetylglucosamine O-acyltransferase activity"/>
    <property type="evidence" value="ECO:0007669"/>
    <property type="project" value="UniProtKB-UniRule"/>
</dbReference>
<dbReference type="STRING" id="1121442.SAMN02745702_02119"/>